<proteinExistence type="predicted"/>
<dbReference type="EMBL" id="HE796683">
    <property type="protein sequence ID" value="CCH01346.1"/>
    <property type="molecule type" value="Genomic_DNA"/>
</dbReference>
<evidence type="ECO:0000313" key="2">
    <source>
        <dbReference type="Proteomes" id="UP000011058"/>
    </source>
</evidence>
<gene>
    <name evidence="1" type="ORF">FAES_3338</name>
</gene>
<dbReference type="AlphaFoldDB" id="I0KB43"/>
<reference evidence="1 2" key="1">
    <citation type="journal article" date="2012" name="J. Bacteriol.">
        <title>Genome Sequence of Fibrella aestuarina BUZ 2T, a Filamentous Marine Bacterium.</title>
        <authorList>
            <person name="Filippini M."/>
            <person name="Qi W."/>
            <person name="Blom J."/>
            <person name="Goesmann A."/>
            <person name="Smits T.H."/>
            <person name="Bagheri H.C."/>
        </authorList>
    </citation>
    <scope>NUCLEOTIDE SEQUENCE [LARGE SCALE GENOMIC DNA]</scope>
    <source>
        <strain evidence="2">BUZ 2T</strain>
    </source>
</reference>
<evidence type="ECO:0000313" key="1">
    <source>
        <dbReference type="EMBL" id="CCH01346.1"/>
    </source>
</evidence>
<sequence>MWLRADIQRDHHIFGYEQPDTTSRKLLLLSLFTDSVQGNPHQCLYGAYYESASLNDLHLTFVRFTNAFAESRLLSGAKPIDTLYFRKEWVMWTP</sequence>
<dbReference type="KEGG" id="fae:FAES_3338"/>
<keyword evidence="2" id="KW-1185">Reference proteome</keyword>
<dbReference type="HOGENOM" id="CLU_2381874_0_0_10"/>
<accession>I0KB43</accession>
<protein>
    <submittedName>
        <fullName evidence="1">Uncharacterized protein</fullName>
    </submittedName>
</protein>
<organism evidence="1 2">
    <name type="scientific">Fibrella aestuarina BUZ 2</name>
    <dbReference type="NCBI Taxonomy" id="1166018"/>
    <lineage>
        <taxon>Bacteria</taxon>
        <taxon>Pseudomonadati</taxon>
        <taxon>Bacteroidota</taxon>
        <taxon>Cytophagia</taxon>
        <taxon>Cytophagales</taxon>
        <taxon>Spirosomataceae</taxon>
        <taxon>Fibrella</taxon>
    </lineage>
</organism>
<dbReference type="eggNOG" id="ENOG5032Y90">
    <property type="taxonomic scope" value="Bacteria"/>
</dbReference>
<dbReference type="Proteomes" id="UP000011058">
    <property type="component" value="Chromosome"/>
</dbReference>
<dbReference type="STRING" id="1166018.FAES_3338"/>
<name>I0KB43_9BACT</name>